<dbReference type="RefSeq" id="WP_023401915.1">
    <property type="nucleotide sequence ID" value="NZ_AUSV01000134.1"/>
</dbReference>
<reference evidence="2 3" key="1">
    <citation type="submission" date="2013-07" db="EMBL/GenBank/DDBJ databases">
        <title>Draft genome sequence of Pseudoalteromonas luteoviolacea 2ta16.</title>
        <authorList>
            <person name="Allen E.E."/>
            <person name="Azam F."/>
            <person name="Podell S."/>
        </authorList>
    </citation>
    <scope>NUCLEOTIDE SEQUENCE [LARGE SCALE GENOMIC DNA]</scope>
    <source>
        <strain evidence="2 3">2ta16</strain>
    </source>
</reference>
<protein>
    <submittedName>
        <fullName evidence="2">Uncharacterized protein</fullName>
    </submittedName>
</protein>
<proteinExistence type="predicted"/>
<feature type="region of interest" description="Disordered" evidence="1">
    <location>
        <begin position="1"/>
        <end position="21"/>
    </location>
</feature>
<sequence>MSNNPLQGRASPSDNSSASPISAVRQIAKGASSGQLLGEQLLIRYGKANNIEKPTQITQQQMLDTFVVTGLDFVGQASHGYGAKGVGVGIDFGVDIGKAVLPGFATADAKVSVKASGASEVLVALTRQPCVRDVHPICLMTAKGELWEMELGIGASIGLKASTSIDTSGQSSNMMTSKEEKETQKQQAQQQFGTYGTMALEQIGLEASASIGAEANAKYHGELMMLRDPYPSWYNSVRDPSLEEIFFDLVDYGSKTGSKSRIKQFFDRESKTIGPLFKDLSFWQTIQKAITGGNIPFEQLLLSLSDASAWLLHIQAINDRGDKQEIITTLDDLAQQIATQQEKNWIVRRFNKTEKREVKMTALQYFEQQGFNLLLPSKGLSGFASLNDWKNAITWVKQALSVDPSKLNELLTEVIHHQKVVAYFQNKSDKSPPPAPDYALRRNRLSFVNLWGHAASAGAGAGAKMALTGKATPALSLATTAGVSVNGEKKWTSYRLQQFEIAPTDNEEQICERIFTQDSSITYSQAAITGEAALKISLAGLDPVKKVSGKKAETTKDKVLVNTLGYQSAQFTWQPVLKAEEVTLEKGTGLTYGYSITVANLEKIIANEPGSDKLLNTLADLLHVSTTDLMTAITAGQWITQSKLPAPVLLLESTFAVGEGSSAPITWDNNIEPKLCKNARSQLIDRSSAAIAADKDLDASEKKCLQTIRIRYRIADALDDSATFKLGIPIGIFKVGVELNAVARAGASGIVDLHTHWFGKDSDTLNRKTTYPTTSVPATILLHQ</sequence>
<evidence type="ECO:0000256" key="1">
    <source>
        <dbReference type="SAM" id="MobiDB-lite"/>
    </source>
</evidence>
<dbReference type="GeneID" id="29919323"/>
<evidence type="ECO:0000313" key="3">
    <source>
        <dbReference type="Proteomes" id="UP000017820"/>
    </source>
</evidence>
<feature type="compositionally biased region" description="Low complexity" evidence="1">
    <location>
        <begin position="10"/>
        <end position="21"/>
    </location>
</feature>
<accession>V4HLB7</accession>
<dbReference type="Proteomes" id="UP000017820">
    <property type="component" value="Unassembled WGS sequence"/>
</dbReference>
<organism evidence="2 3">
    <name type="scientific">Pseudoalteromonas luteoviolacea (strain 2ta16)</name>
    <dbReference type="NCBI Taxonomy" id="1353533"/>
    <lineage>
        <taxon>Bacteria</taxon>
        <taxon>Pseudomonadati</taxon>
        <taxon>Pseudomonadota</taxon>
        <taxon>Gammaproteobacteria</taxon>
        <taxon>Alteromonadales</taxon>
        <taxon>Pseudoalteromonadaceae</taxon>
        <taxon>Pseudoalteromonas</taxon>
    </lineage>
</organism>
<dbReference type="EMBL" id="AUSV01000134">
    <property type="protein sequence ID" value="ESP90558.1"/>
    <property type="molecule type" value="Genomic_DNA"/>
</dbReference>
<comment type="caution">
    <text evidence="2">The sequence shown here is derived from an EMBL/GenBank/DDBJ whole genome shotgun (WGS) entry which is preliminary data.</text>
</comment>
<dbReference type="PATRIC" id="fig|1353533.3.peg.5084"/>
<dbReference type="AlphaFoldDB" id="V4HLB7"/>
<gene>
    <name evidence="2" type="ORF">PL2TA16_01662</name>
</gene>
<name>V4HLB7_PSEL2</name>
<evidence type="ECO:0000313" key="2">
    <source>
        <dbReference type="EMBL" id="ESP90558.1"/>
    </source>
</evidence>